<dbReference type="RefSeq" id="WP_092665289.1">
    <property type="nucleotide sequence ID" value="NZ_FOCX01000098.1"/>
</dbReference>
<keyword evidence="3" id="KW-1185">Reference proteome</keyword>
<sequence>MALSEQRLREKAANSEYTVDELDLLAESLERTLQSQLTEHFKQSRLKRGPDYWLLEDSHGVWLALSEYELQKMLKEAEVEFDSQKLLKIAFAHLESFQDMGYTIAVPMSVARYLEDSLFFAIYVRFPEEFQNGEYHTFQRFQELLYRYEMSPAEALDYWAVEHMNESARGWGAKRNVQPEAIRKNIRQAKEKLKDEELGATHENSVLRTASVDEIPPGKPHDPEKDLLYVPTEDYVEEHSEESI</sequence>
<dbReference type="OrthoDB" id="192511at2157"/>
<proteinExistence type="predicted"/>
<name>A0A1H8X1D1_9EURY</name>
<feature type="region of interest" description="Disordered" evidence="1">
    <location>
        <begin position="197"/>
        <end position="227"/>
    </location>
</feature>
<dbReference type="AlphaFoldDB" id="A0A1H8X1D1"/>
<evidence type="ECO:0000313" key="3">
    <source>
        <dbReference type="Proteomes" id="UP000198775"/>
    </source>
</evidence>
<dbReference type="EMBL" id="FOCX01000098">
    <property type="protein sequence ID" value="SEP33477.1"/>
    <property type="molecule type" value="Genomic_DNA"/>
</dbReference>
<reference evidence="3" key="1">
    <citation type="submission" date="2016-10" db="EMBL/GenBank/DDBJ databases">
        <authorList>
            <person name="Varghese N."/>
            <person name="Submissions S."/>
        </authorList>
    </citation>
    <scope>NUCLEOTIDE SEQUENCE [LARGE SCALE GENOMIC DNA]</scope>
    <source>
        <strain evidence="3">IBRC-M 10043</strain>
    </source>
</reference>
<organism evidence="2 3">
    <name type="scientific">Halorientalis persicus</name>
    <dbReference type="NCBI Taxonomy" id="1367881"/>
    <lineage>
        <taxon>Archaea</taxon>
        <taxon>Methanobacteriati</taxon>
        <taxon>Methanobacteriota</taxon>
        <taxon>Stenosarchaea group</taxon>
        <taxon>Halobacteria</taxon>
        <taxon>Halobacteriales</taxon>
        <taxon>Haloarculaceae</taxon>
        <taxon>Halorientalis</taxon>
    </lineage>
</organism>
<evidence type="ECO:0000313" key="2">
    <source>
        <dbReference type="EMBL" id="SEP33477.1"/>
    </source>
</evidence>
<protein>
    <submittedName>
        <fullName evidence="2">Uncharacterized protein</fullName>
    </submittedName>
</protein>
<accession>A0A1H8X1D1</accession>
<evidence type="ECO:0000256" key="1">
    <source>
        <dbReference type="SAM" id="MobiDB-lite"/>
    </source>
</evidence>
<gene>
    <name evidence="2" type="ORF">SAMN05216388_10982</name>
</gene>
<dbReference type="Proteomes" id="UP000198775">
    <property type="component" value="Unassembled WGS sequence"/>
</dbReference>